<keyword evidence="3" id="KW-0560">Oxidoreductase</keyword>
<evidence type="ECO:0000256" key="3">
    <source>
        <dbReference type="ARBA" id="ARBA00023002"/>
    </source>
</evidence>
<keyword evidence="6" id="KW-1185">Reference proteome</keyword>
<keyword evidence="2" id="KW-0521">NADP</keyword>
<evidence type="ECO:0000256" key="2">
    <source>
        <dbReference type="ARBA" id="ARBA00022857"/>
    </source>
</evidence>
<dbReference type="Gene3D" id="3.20.20.100">
    <property type="entry name" value="NADP-dependent oxidoreductase domain"/>
    <property type="match status" value="1"/>
</dbReference>
<dbReference type="InterPro" id="IPR036812">
    <property type="entry name" value="NAD(P)_OxRdtase_dom_sf"/>
</dbReference>
<gene>
    <name evidence="5" type="ORF">ACFP3T_13995</name>
</gene>
<organism evidence="5 6">
    <name type="scientific">Lactiplantibacillus dongliensis</name>
    <dbReference type="NCBI Taxonomy" id="2559919"/>
    <lineage>
        <taxon>Bacteria</taxon>
        <taxon>Bacillati</taxon>
        <taxon>Bacillota</taxon>
        <taxon>Bacilli</taxon>
        <taxon>Lactobacillales</taxon>
        <taxon>Lactobacillaceae</taxon>
        <taxon>Lactiplantibacillus</taxon>
    </lineage>
</organism>
<comment type="caution">
    <text evidence="5">The sequence shown here is derived from an EMBL/GenBank/DDBJ whole genome shotgun (WGS) entry which is preliminary data.</text>
</comment>
<protein>
    <submittedName>
        <fullName evidence="5">Aldo/keto reductase</fullName>
    </submittedName>
</protein>
<comment type="similarity">
    <text evidence="1">Belongs to the aldo/keto reductase family.</text>
</comment>
<dbReference type="PANTHER" id="PTHR43827">
    <property type="entry name" value="2,5-DIKETO-D-GLUCONIC ACID REDUCTASE"/>
    <property type="match status" value="1"/>
</dbReference>
<dbReference type="RefSeq" id="WP_137641117.1">
    <property type="nucleotide sequence ID" value="NZ_BJDK01000040.1"/>
</dbReference>
<dbReference type="PROSITE" id="PS00798">
    <property type="entry name" value="ALDOKETO_REDUCTASE_1"/>
    <property type="match status" value="1"/>
</dbReference>
<dbReference type="PRINTS" id="PR00069">
    <property type="entry name" value="ALDKETRDTASE"/>
</dbReference>
<dbReference type="SUPFAM" id="SSF51430">
    <property type="entry name" value="NAD(P)-linked oxidoreductase"/>
    <property type="match status" value="1"/>
</dbReference>
<evidence type="ECO:0000313" key="5">
    <source>
        <dbReference type="EMBL" id="MFC6165778.1"/>
    </source>
</evidence>
<evidence type="ECO:0000256" key="1">
    <source>
        <dbReference type="ARBA" id="ARBA00007905"/>
    </source>
</evidence>
<sequence length="283" mass="31331">MTETTFKLNNGTSIPALGIGTFKMSVDQAQQAVVDALAAGYRLIDTANAYLNETGVGRGMQASGVNRADIFLSTKLWPTVYTDTNAVDDTLKRLGTDYVDLMFLHQPAGDFMAGYRQLEQAYRDGKIKAIGISNFQGEQLQTVLDQAEIKPQVIQAEAHPYFTEATVRATLAPYGTRLMAWFPLGHGDKQLVNEPIFSALAAKYHKSNAQIILRWHHQMGFITIPGSTNPAHIQANHDIFDFALTDEEMQKIASIKKNKRYYSASAADIAKYATMQLDFAAEK</sequence>
<dbReference type="InterPro" id="IPR023210">
    <property type="entry name" value="NADP_OxRdtase_dom"/>
</dbReference>
<feature type="domain" description="NADP-dependent oxidoreductase" evidence="4">
    <location>
        <begin position="18"/>
        <end position="256"/>
    </location>
</feature>
<evidence type="ECO:0000259" key="4">
    <source>
        <dbReference type="Pfam" id="PF00248"/>
    </source>
</evidence>
<dbReference type="PROSITE" id="PS00062">
    <property type="entry name" value="ALDOKETO_REDUCTASE_2"/>
    <property type="match status" value="1"/>
</dbReference>
<dbReference type="Proteomes" id="UP001596253">
    <property type="component" value="Unassembled WGS sequence"/>
</dbReference>
<dbReference type="InterPro" id="IPR020471">
    <property type="entry name" value="AKR"/>
</dbReference>
<proteinExistence type="inferred from homology"/>
<dbReference type="PIRSF" id="PIRSF000097">
    <property type="entry name" value="AKR"/>
    <property type="match status" value="1"/>
</dbReference>
<dbReference type="InterPro" id="IPR018170">
    <property type="entry name" value="Aldo/ket_reductase_CS"/>
</dbReference>
<accession>A0ABW1R788</accession>
<name>A0ABW1R788_9LACO</name>
<dbReference type="EMBL" id="JBHSSD010000059">
    <property type="protein sequence ID" value="MFC6165778.1"/>
    <property type="molecule type" value="Genomic_DNA"/>
</dbReference>
<dbReference type="PANTHER" id="PTHR43827:SF3">
    <property type="entry name" value="NADP-DEPENDENT OXIDOREDUCTASE DOMAIN-CONTAINING PROTEIN"/>
    <property type="match status" value="1"/>
</dbReference>
<reference evidence="6" key="1">
    <citation type="journal article" date="2019" name="Int. J. Syst. Evol. Microbiol.">
        <title>The Global Catalogue of Microorganisms (GCM) 10K type strain sequencing project: providing services to taxonomists for standard genome sequencing and annotation.</title>
        <authorList>
            <consortium name="The Broad Institute Genomics Platform"/>
            <consortium name="The Broad Institute Genome Sequencing Center for Infectious Disease"/>
            <person name="Wu L."/>
            <person name="Ma J."/>
        </authorList>
    </citation>
    <scope>NUCLEOTIDE SEQUENCE [LARGE SCALE GENOMIC DNA]</scope>
    <source>
        <strain evidence="6">CCM 8932</strain>
    </source>
</reference>
<dbReference type="Pfam" id="PF00248">
    <property type="entry name" value="Aldo_ket_red"/>
    <property type="match status" value="1"/>
</dbReference>
<evidence type="ECO:0000313" key="6">
    <source>
        <dbReference type="Proteomes" id="UP001596253"/>
    </source>
</evidence>